<dbReference type="GO" id="GO:0005576">
    <property type="term" value="C:extracellular region"/>
    <property type="evidence" value="ECO:0007669"/>
    <property type="project" value="UniProtKB-SubCell"/>
</dbReference>
<comment type="caution">
    <text evidence="7">The sequence shown here is derived from an EMBL/GenBank/DDBJ whole genome shotgun (WGS) entry which is preliminary data.</text>
</comment>
<dbReference type="PANTHER" id="PTHR13234:SF8">
    <property type="entry name" value="GAMMA-INTERFERON-INDUCIBLE LYSOSOMAL THIOL REDUCTASE"/>
    <property type="match status" value="1"/>
</dbReference>
<evidence type="ECO:0000256" key="3">
    <source>
        <dbReference type="ARBA" id="ARBA00022525"/>
    </source>
</evidence>
<dbReference type="Pfam" id="PF03227">
    <property type="entry name" value="GILT"/>
    <property type="match status" value="1"/>
</dbReference>
<evidence type="ECO:0000256" key="4">
    <source>
        <dbReference type="ARBA" id="ARBA00022729"/>
    </source>
</evidence>
<evidence type="ECO:0000256" key="6">
    <source>
        <dbReference type="SAM" id="MobiDB-lite"/>
    </source>
</evidence>
<dbReference type="Proteomes" id="UP001265746">
    <property type="component" value="Unassembled WGS sequence"/>
</dbReference>
<name>A0AAD9SNP8_PHOAM</name>
<sequence>MDEKYDKYKTFPPRPTNPPMRPHARRAGRFRPLLVLTLVVLCLYVYARPSSVLSPLPDISRLSNTLQQNTPPAADTKALVPLEAHIMSKCPDAKDCLQQLVLPAMVRVFDKVNFTLSFIGTPTENDGIACMHGPEECLGNIMLLCAEALYPDPKTYLGFSMCLIKDYHNIPQRSLIEDCALEHAIDFGKLDECASKDDGAWGVEMLRNSVRRSSEAGVTKSCTVRLDEEIYCIRDGGEWADCPHGAGVNDLVLEIEKKYRA</sequence>
<keyword evidence="5" id="KW-0325">Glycoprotein</keyword>
<dbReference type="GO" id="GO:0016671">
    <property type="term" value="F:oxidoreductase activity, acting on a sulfur group of donors, disulfide as acceptor"/>
    <property type="evidence" value="ECO:0007669"/>
    <property type="project" value="InterPro"/>
</dbReference>
<accession>A0AAD9SNP8</accession>
<evidence type="ECO:0000256" key="5">
    <source>
        <dbReference type="ARBA" id="ARBA00023180"/>
    </source>
</evidence>
<dbReference type="EMBL" id="JAUJFL010000001">
    <property type="protein sequence ID" value="KAK2614393.1"/>
    <property type="molecule type" value="Genomic_DNA"/>
</dbReference>
<keyword evidence="3" id="KW-0964">Secreted</keyword>
<comment type="subcellular location">
    <subcellularLocation>
        <location evidence="1">Secreted</location>
    </subcellularLocation>
</comment>
<dbReference type="AlphaFoldDB" id="A0AAD9SNP8"/>
<feature type="region of interest" description="Disordered" evidence="6">
    <location>
        <begin position="1"/>
        <end position="23"/>
    </location>
</feature>
<feature type="compositionally biased region" description="Pro residues" evidence="6">
    <location>
        <begin position="12"/>
        <end position="21"/>
    </location>
</feature>
<keyword evidence="8" id="KW-1185">Reference proteome</keyword>
<comment type="similarity">
    <text evidence="2">Belongs to the GILT family.</text>
</comment>
<proteinExistence type="inferred from homology"/>
<gene>
    <name evidence="7" type="ORF">N8I77_001226</name>
</gene>
<evidence type="ECO:0000256" key="1">
    <source>
        <dbReference type="ARBA" id="ARBA00004613"/>
    </source>
</evidence>
<dbReference type="PANTHER" id="PTHR13234">
    <property type="entry name" value="GAMMA-INTERFERON INDUCIBLE LYSOSOMAL THIOL REDUCTASE GILT"/>
    <property type="match status" value="1"/>
</dbReference>
<dbReference type="InterPro" id="IPR004911">
    <property type="entry name" value="Interferon-induced_GILT"/>
</dbReference>
<evidence type="ECO:0000313" key="7">
    <source>
        <dbReference type="EMBL" id="KAK2614393.1"/>
    </source>
</evidence>
<reference evidence="7" key="1">
    <citation type="submission" date="2023-06" db="EMBL/GenBank/DDBJ databases">
        <authorList>
            <person name="Noh H."/>
        </authorList>
    </citation>
    <scope>NUCLEOTIDE SEQUENCE</scope>
    <source>
        <strain evidence="7">DUCC20226</strain>
    </source>
</reference>
<protein>
    <submittedName>
        <fullName evidence="7">Uncharacterized protein</fullName>
    </submittedName>
</protein>
<keyword evidence="4" id="KW-0732">Signal</keyword>
<evidence type="ECO:0000256" key="2">
    <source>
        <dbReference type="ARBA" id="ARBA00005679"/>
    </source>
</evidence>
<organism evidence="7 8">
    <name type="scientific">Phomopsis amygdali</name>
    <name type="common">Fusicoccum amygdali</name>
    <dbReference type="NCBI Taxonomy" id="1214568"/>
    <lineage>
        <taxon>Eukaryota</taxon>
        <taxon>Fungi</taxon>
        <taxon>Dikarya</taxon>
        <taxon>Ascomycota</taxon>
        <taxon>Pezizomycotina</taxon>
        <taxon>Sordariomycetes</taxon>
        <taxon>Sordariomycetidae</taxon>
        <taxon>Diaporthales</taxon>
        <taxon>Diaporthaceae</taxon>
        <taxon>Diaporthe</taxon>
    </lineage>
</organism>
<evidence type="ECO:0000313" key="8">
    <source>
        <dbReference type="Proteomes" id="UP001265746"/>
    </source>
</evidence>